<evidence type="ECO:0000256" key="2">
    <source>
        <dbReference type="ARBA" id="ARBA00023002"/>
    </source>
</evidence>
<evidence type="ECO:0000313" key="3">
    <source>
        <dbReference type="EMBL" id="SFH80487.1"/>
    </source>
</evidence>
<protein>
    <submittedName>
        <fullName evidence="3">Short-chain dehydrogenase</fullName>
    </submittedName>
</protein>
<dbReference type="PROSITE" id="PS00061">
    <property type="entry name" value="ADH_SHORT"/>
    <property type="match status" value="1"/>
</dbReference>
<dbReference type="Gene3D" id="3.40.50.720">
    <property type="entry name" value="NAD(P)-binding Rossmann-like Domain"/>
    <property type="match status" value="1"/>
</dbReference>
<dbReference type="SUPFAM" id="SSF51735">
    <property type="entry name" value="NAD(P)-binding Rossmann-fold domains"/>
    <property type="match status" value="1"/>
</dbReference>
<evidence type="ECO:0000313" key="4">
    <source>
        <dbReference type="Proteomes" id="UP000199377"/>
    </source>
</evidence>
<dbReference type="CDD" id="cd05233">
    <property type="entry name" value="SDR_c"/>
    <property type="match status" value="1"/>
</dbReference>
<sequence>MKVADKVVVVTGAGGGIGEGLARRFAAEGAAKVVVSDLDPARSERVAAEIGGLAFACDVSDPARLAALVDFAEAEAGPVGLWCSNAGVGWADPVLGQVGSSPDEAWRRGWEINVMAHVRAARLLTPKMAARGGGWFLHTVSAAGLLSQIDGAVYATTKHAAIGFAESLAITHRDEGIRVSVLCPQGVDTEMLRGLEGGAQGVDGVLSPADVAQSVIEGLEAESFLILPHAQVRDYMANKAASYDRWLAGMAKLRRRINGG</sequence>
<reference evidence="3 4" key="1">
    <citation type="submission" date="2016-10" db="EMBL/GenBank/DDBJ databases">
        <authorList>
            <person name="de Groot N.N."/>
        </authorList>
    </citation>
    <scope>NUCLEOTIDE SEQUENCE [LARGE SCALE GENOMIC DNA]</scope>
    <source>
        <strain evidence="3 4">CGMCC 1.11030</strain>
    </source>
</reference>
<organism evidence="3 4">
    <name type="scientific">Albimonas pacifica</name>
    <dbReference type="NCBI Taxonomy" id="1114924"/>
    <lineage>
        <taxon>Bacteria</taxon>
        <taxon>Pseudomonadati</taxon>
        <taxon>Pseudomonadota</taxon>
        <taxon>Alphaproteobacteria</taxon>
        <taxon>Rhodobacterales</taxon>
        <taxon>Paracoccaceae</taxon>
        <taxon>Albimonas</taxon>
    </lineage>
</organism>
<dbReference type="AlphaFoldDB" id="A0A1I3D180"/>
<dbReference type="PRINTS" id="PR00081">
    <property type="entry name" value="GDHRDH"/>
</dbReference>
<dbReference type="InterPro" id="IPR020904">
    <property type="entry name" value="Sc_DH/Rdtase_CS"/>
</dbReference>
<accession>A0A1I3D180</accession>
<gene>
    <name evidence="3" type="ORF">SAMN05216258_102328</name>
</gene>
<comment type="similarity">
    <text evidence="1">Belongs to the short-chain dehydrogenases/reductases (SDR) family.</text>
</comment>
<dbReference type="PANTHER" id="PTHR43669">
    <property type="entry name" value="5-KETO-D-GLUCONATE 5-REDUCTASE"/>
    <property type="match status" value="1"/>
</dbReference>
<dbReference type="InterPro" id="IPR002347">
    <property type="entry name" value="SDR_fam"/>
</dbReference>
<dbReference type="EMBL" id="FOQH01000002">
    <property type="protein sequence ID" value="SFH80487.1"/>
    <property type="molecule type" value="Genomic_DNA"/>
</dbReference>
<dbReference type="Proteomes" id="UP000199377">
    <property type="component" value="Unassembled WGS sequence"/>
</dbReference>
<name>A0A1I3D180_9RHOB</name>
<keyword evidence="4" id="KW-1185">Reference proteome</keyword>
<evidence type="ECO:0000256" key="1">
    <source>
        <dbReference type="ARBA" id="ARBA00006484"/>
    </source>
</evidence>
<dbReference type="Pfam" id="PF00106">
    <property type="entry name" value="adh_short"/>
    <property type="match status" value="1"/>
</dbReference>
<dbReference type="InterPro" id="IPR036291">
    <property type="entry name" value="NAD(P)-bd_dom_sf"/>
</dbReference>
<dbReference type="STRING" id="1114924.SAMN05216258_102328"/>
<dbReference type="PANTHER" id="PTHR43669:SF3">
    <property type="entry name" value="ALCOHOL DEHYDROGENASE, PUTATIVE (AFU_ORTHOLOGUE AFUA_3G03445)-RELATED"/>
    <property type="match status" value="1"/>
</dbReference>
<dbReference type="RefSeq" id="WP_092858282.1">
    <property type="nucleotide sequence ID" value="NZ_FOQH01000002.1"/>
</dbReference>
<dbReference type="GO" id="GO:0016491">
    <property type="term" value="F:oxidoreductase activity"/>
    <property type="evidence" value="ECO:0007669"/>
    <property type="project" value="UniProtKB-KW"/>
</dbReference>
<proteinExistence type="inferred from homology"/>
<dbReference type="OrthoDB" id="210852at2"/>
<keyword evidence="2" id="KW-0560">Oxidoreductase</keyword>